<reference evidence="3 4" key="1">
    <citation type="submission" date="2021-03" db="EMBL/GenBank/DDBJ databases">
        <title>Genomic Encyclopedia of Type Strains, Phase IV (KMG-IV): sequencing the most valuable type-strain genomes for metagenomic binning, comparative biology and taxonomic classification.</title>
        <authorList>
            <person name="Goeker M."/>
        </authorList>
    </citation>
    <scope>NUCLEOTIDE SEQUENCE [LARGE SCALE GENOMIC DNA]</scope>
    <source>
        <strain evidence="3 4">DSM 27512</strain>
    </source>
</reference>
<keyword evidence="2" id="KW-0472">Membrane</keyword>
<keyword evidence="3" id="KW-0131">Cell cycle</keyword>
<organism evidence="3 4">
    <name type="scientific">Acetoanaerobium pronyense</name>
    <dbReference type="NCBI Taxonomy" id="1482736"/>
    <lineage>
        <taxon>Bacteria</taxon>
        <taxon>Bacillati</taxon>
        <taxon>Bacillota</taxon>
        <taxon>Clostridia</taxon>
        <taxon>Peptostreptococcales</taxon>
        <taxon>Filifactoraceae</taxon>
        <taxon>Acetoanaerobium</taxon>
    </lineage>
</organism>
<gene>
    <name evidence="3" type="ORF">J2Z35_000913</name>
</gene>
<dbReference type="GO" id="GO:0051301">
    <property type="term" value="P:cell division"/>
    <property type="evidence" value="ECO:0007669"/>
    <property type="project" value="UniProtKB-KW"/>
</dbReference>
<evidence type="ECO:0000313" key="3">
    <source>
        <dbReference type="EMBL" id="MBP2027119.1"/>
    </source>
</evidence>
<evidence type="ECO:0000256" key="1">
    <source>
        <dbReference type="SAM" id="MobiDB-lite"/>
    </source>
</evidence>
<keyword evidence="2" id="KW-0812">Transmembrane</keyword>
<evidence type="ECO:0000256" key="2">
    <source>
        <dbReference type="SAM" id="Phobius"/>
    </source>
</evidence>
<sequence>MDNKNNEINKIQDMKSRENEDFKGQKETVVNIADIKEKKELHYKTDKETTKKPKKEIDFMLLGIVAIIIVASISMIFTYIDQEMQIAELREQRAVILEKEKVEEKEIERLEKILSQVGTMEFIERQARERLGMIKPGETIYIDLNKMRN</sequence>
<dbReference type="EMBL" id="JAGGLI010000007">
    <property type="protein sequence ID" value="MBP2027119.1"/>
    <property type="molecule type" value="Genomic_DNA"/>
</dbReference>
<proteinExistence type="predicted"/>
<dbReference type="InterPro" id="IPR007060">
    <property type="entry name" value="FtsL/DivIC"/>
</dbReference>
<keyword evidence="3" id="KW-0132">Cell division</keyword>
<protein>
    <submittedName>
        <fullName evidence="3">Cell division protein FtsB</fullName>
    </submittedName>
</protein>
<feature type="transmembrane region" description="Helical" evidence="2">
    <location>
        <begin position="59"/>
        <end position="80"/>
    </location>
</feature>
<comment type="caution">
    <text evidence="3">The sequence shown here is derived from an EMBL/GenBank/DDBJ whole genome shotgun (WGS) entry which is preliminary data.</text>
</comment>
<dbReference type="RefSeq" id="WP_209659848.1">
    <property type="nucleotide sequence ID" value="NZ_JAGGLI010000007.1"/>
</dbReference>
<dbReference type="Pfam" id="PF04977">
    <property type="entry name" value="DivIC"/>
    <property type="match status" value="1"/>
</dbReference>
<feature type="region of interest" description="Disordered" evidence="1">
    <location>
        <begin position="1"/>
        <end position="23"/>
    </location>
</feature>
<keyword evidence="2" id="KW-1133">Transmembrane helix</keyword>
<name>A0ABS4KH59_9FIRM</name>
<accession>A0ABS4KH59</accession>
<keyword evidence="4" id="KW-1185">Reference proteome</keyword>
<dbReference type="Proteomes" id="UP001314903">
    <property type="component" value="Unassembled WGS sequence"/>
</dbReference>
<evidence type="ECO:0000313" key="4">
    <source>
        <dbReference type="Proteomes" id="UP001314903"/>
    </source>
</evidence>